<dbReference type="Pfam" id="PF00512">
    <property type="entry name" value="HisKA"/>
    <property type="match status" value="1"/>
</dbReference>
<dbReference type="PRINTS" id="PR00344">
    <property type="entry name" value="BCTRLSENSOR"/>
</dbReference>
<dbReference type="Pfam" id="PF02518">
    <property type="entry name" value="HATPase_c"/>
    <property type="match status" value="1"/>
</dbReference>
<dbReference type="CDD" id="cd00082">
    <property type="entry name" value="HisKA"/>
    <property type="match status" value="1"/>
</dbReference>
<keyword evidence="8 14" id="KW-0418">Kinase</keyword>
<evidence type="ECO:0000256" key="2">
    <source>
        <dbReference type="ARBA" id="ARBA00004651"/>
    </source>
</evidence>
<dbReference type="InterPro" id="IPR004010">
    <property type="entry name" value="Double_Cache_2"/>
</dbReference>
<dbReference type="GO" id="GO:0005886">
    <property type="term" value="C:plasma membrane"/>
    <property type="evidence" value="ECO:0007669"/>
    <property type="project" value="UniProtKB-SubCell"/>
</dbReference>
<dbReference type="SMART" id="SM00387">
    <property type="entry name" value="HATPase_c"/>
    <property type="match status" value="1"/>
</dbReference>
<dbReference type="SMART" id="SM01049">
    <property type="entry name" value="Cache_2"/>
    <property type="match status" value="2"/>
</dbReference>
<dbReference type="Pfam" id="PF08269">
    <property type="entry name" value="dCache_2"/>
    <property type="match status" value="1"/>
</dbReference>
<dbReference type="InterPro" id="IPR036890">
    <property type="entry name" value="HATPase_C_sf"/>
</dbReference>
<dbReference type="Gene3D" id="1.10.287.130">
    <property type="match status" value="1"/>
</dbReference>
<keyword evidence="9 11" id="KW-1133">Transmembrane helix</keyword>
<comment type="subcellular location">
    <subcellularLocation>
        <location evidence="2">Cell membrane</location>
        <topology evidence="2">Multi-pass membrane protein</topology>
    </subcellularLocation>
</comment>
<dbReference type="SUPFAM" id="SSF55874">
    <property type="entry name" value="ATPase domain of HSP90 chaperone/DNA topoisomerase II/histidine kinase"/>
    <property type="match status" value="1"/>
</dbReference>
<keyword evidence="7 11" id="KW-0812">Transmembrane</keyword>
<dbReference type="InterPro" id="IPR033480">
    <property type="entry name" value="sCache_2"/>
</dbReference>
<dbReference type="InterPro" id="IPR004358">
    <property type="entry name" value="Sig_transdc_His_kin-like_C"/>
</dbReference>
<dbReference type="InterPro" id="IPR003661">
    <property type="entry name" value="HisK_dim/P_dom"/>
</dbReference>
<dbReference type="Proteomes" id="UP000006695">
    <property type="component" value="Chromosome"/>
</dbReference>
<keyword evidence="10 11" id="KW-0472">Membrane</keyword>
<dbReference type="HOGENOM" id="CLU_027641_0_0_7"/>
<organism evidence="14 15">
    <name type="scientific">Geotalea uraniireducens (strain Rf4)</name>
    <name type="common">Geobacter uraniireducens</name>
    <dbReference type="NCBI Taxonomy" id="351605"/>
    <lineage>
        <taxon>Bacteria</taxon>
        <taxon>Pseudomonadati</taxon>
        <taxon>Thermodesulfobacteriota</taxon>
        <taxon>Desulfuromonadia</taxon>
        <taxon>Geobacterales</taxon>
        <taxon>Geobacteraceae</taxon>
        <taxon>Geotalea</taxon>
    </lineage>
</organism>
<dbReference type="InterPro" id="IPR036097">
    <property type="entry name" value="HisK_dim/P_sf"/>
</dbReference>
<evidence type="ECO:0000256" key="6">
    <source>
        <dbReference type="ARBA" id="ARBA00022679"/>
    </source>
</evidence>
<keyword evidence="5" id="KW-0597">Phosphoprotein</keyword>
<feature type="transmembrane region" description="Helical" evidence="11">
    <location>
        <begin position="352"/>
        <end position="371"/>
    </location>
</feature>
<keyword evidence="15" id="KW-1185">Reference proteome</keyword>
<evidence type="ECO:0000256" key="3">
    <source>
        <dbReference type="ARBA" id="ARBA00012438"/>
    </source>
</evidence>
<feature type="transmembrane region" description="Helical" evidence="11">
    <location>
        <begin position="20"/>
        <end position="40"/>
    </location>
</feature>
<protein>
    <recommendedName>
        <fullName evidence="3">histidine kinase</fullName>
        <ecNumber evidence="3">2.7.13.3</ecNumber>
    </recommendedName>
</protein>
<evidence type="ECO:0000259" key="13">
    <source>
        <dbReference type="PROSITE" id="PS50885"/>
    </source>
</evidence>
<accession>A5G9X1</accession>
<dbReference type="InterPro" id="IPR003594">
    <property type="entry name" value="HATPase_dom"/>
</dbReference>
<dbReference type="PANTHER" id="PTHR43065:SF42">
    <property type="entry name" value="TWO-COMPONENT SENSOR PPRA"/>
    <property type="match status" value="1"/>
</dbReference>
<dbReference type="InterPro" id="IPR003660">
    <property type="entry name" value="HAMP_dom"/>
</dbReference>
<dbReference type="STRING" id="351605.Gura_1422"/>
<evidence type="ECO:0000256" key="10">
    <source>
        <dbReference type="ARBA" id="ARBA00023136"/>
    </source>
</evidence>
<dbReference type="Gene3D" id="3.30.565.10">
    <property type="entry name" value="Histidine kinase-like ATPase, C-terminal domain"/>
    <property type="match status" value="1"/>
</dbReference>
<dbReference type="CDD" id="cd12912">
    <property type="entry name" value="PDC2_MCP_like"/>
    <property type="match status" value="1"/>
</dbReference>
<dbReference type="OrthoDB" id="9781147at2"/>
<evidence type="ECO:0000256" key="4">
    <source>
        <dbReference type="ARBA" id="ARBA00022475"/>
    </source>
</evidence>
<dbReference type="PANTHER" id="PTHR43065">
    <property type="entry name" value="SENSOR HISTIDINE KINASE"/>
    <property type="match status" value="1"/>
</dbReference>
<dbReference type="Pfam" id="PF00672">
    <property type="entry name" value="HAMP"/>
    <property type="match status" value="1"/>
</dbReference>
<evidence type="ECO:0000313" key="15">
    <source>
        <dbReference type="Proteomes" id="UP000006695"/>
    </source>
</evidence>
<feature type="domain" description="HAMP" evidence="13">
    <location>
        <begin position="372"/>
        <end position="424"/>
    </location>
</feature>
<proteinExistence type="predicted"/>
<dbReference type="GO" id="GO:0000155">
    <property type="term" value="F:phosphorelay sensor kinase activity"/>
    <property type="evidence" value="ECO:0007669"/>
    <property type="project" value="InterPro"/>
</dbReference>
<dbReference type="SUPFAM" id="SSF47384">
    <property type="entry name" value="Homodimeric domain of signal transducing histidine kinase"/>
    <property type="match status" value="1"/>
</dbReference>
<dbReference type="RefSeq" id="WP_011938339.1">
    <property type="nucleotide sequence ID" value="NC_009483.1"/>
</dbReference>
<dbReference type="SMART" id="SM00304">
    <property type="entry name" value="HAMP"/>
    <property type="match status" value="1"/>
</dbReference>
<keyword evidence="4" id="KW-1003">Cell membrane</keyword>
<dbReference type="EC" id="2.7.13.3" evidence="3"/>
<evidence type="ECO:0000256" key="7">
    <source>
        <dbReference type="ARBA" id="ARBA00022692"/>
    </source>
</evidence>
<feature type="domain" description="Histidine kinase" evidence="12">
    <location>
        <begin position="444"/>
        <end position="652"/>
    </location>
</feature>
<evidence type="ECO:0000256" key="5">
    <source>
        <dbReference type="ARBA" id="ARBA00022553"/>
    </source>
</evidence>
<dbReference type="Gene3D" id="3.30.450.20">
    <property type="entry name" value="PAS domain"/>
    <property type="match status" value="2"/>
</dbReference>
<dbReference type="CDD" id="cd06225">
    <property type="entry name" value="HAMP"/>
    <property type="match status" value="1"/>
</dbReference>
<dbReference type="InterPro" id="IPR005467">
    <property type="entry name" value="His_kinase_dom"/>
</dbReference>
<reference evidence="14 15" key="1">
    <citation type="submission" date="2007-05" db="EMBL/GenBank/DDBJ databases">
        <title>Complete sequence of Geobacter uraniireducens Rf4.</title>
        <authorList>
            <consortium name="US DOE Joint Genome Institute"/>
            <person name="Copeland A."/>
            <person name="Lucas S."/>
            <person name="Lapidus A."/>
            <person name="Barry K."/>
            <person name="Detter J.C."/>
            <person name="Glavina del Rio T."/>
            <person name="Hammon N."/>
            <person name="Israni S."/>
            <person name="Dalin E."/>
            <person name="Tice H."/>
            <person name="Pitluck S."/>
            <person name="Chertkov O."/>
            <person name="Brettin T."/>
            <person name="Bruce D."/>
            <person name="Han C."/>
            <person name="Schmutz J."/>
            <person name="Larimer F."/>
            <person name="Land M."/>
            <person name="Hauser L."/>
            <person name="Kyrpides N."/>
            <person name="Mikhailova N."/>
            <person name="Shelobolina E."/>
            <person name="Aklujkar M."/>
            <person name="Lovley D."/>
            <person name="Richardson P."/>
        </authorList>
    </citation>
    <scope>NUCLEOTIDE SEQUENCE [LARGE SCALE GENOMIC DNA]</scope>
    <source>
        <strain evidence="14 15">Rf4</strain>
    </source>
</reference>
<dbReference type="SMART" id="SM00388">
    <property type="entry name" value="HisKA"/>
    <property type="match status" value="1"/>
</dbReference>
<evidence type="ECO:0000256" key="9">
    <source>
        <dbReference type="ARBA" id="ARBA00022989"/>
    </source>
</evidence>
<dbReference type="KEGG" id="gur:Gura_1422"/>
<gene>
    <name evidence="14" type="ordered locus">Gura_1422</name>
</gene>
<keyword evidence="6 14" id="KW-0808">Transferase</keyword>
<name>A5G9X1_GEOUR</name>
<dbReference type="PROSITE" id="PS50109">
    <property type="entry name" value="HIS_KIN"/>
    <property type="match status" value="1"/>
</dbReference>
<dbReference type="EMBL" id="CP000698">
    <property type="protein sequence ID" value="ABQ25623.1"/>
    <property type="molecule type" value="Genomic_DNA"/>
</dbReference>
<evidence type="ECO:0000259" key="12">
    <source>
        <dbReference type="PROSITE" id="PS50109"/>
    </source>
</evidence>
<dbReference type="Gene3D" id="6.10.340.10">
    <property type="match status" value="1"/>
</dbReference>
<evidence type="ECO:0000313" key="14">
    <source>
        <dbReference type="EMBL" id="ABQ25623.1"/>
    </source>
</evidence>
<evidence type="ECO:0000256" key="8">
    <source>
        <dbReference type="ARBA" id="ARBA00022777"/>
    </source>
</evidence>
<comment type="catalytic activity">
    <reaction evidence="1">
        <text>ATP + protein L-histidine = ADP + protein N-phospho-L-histidine.</text>
        <dbReference type="EC" id="2.7.13.3"/>
    </reaction>
</comment>
<dbReference type="PROSITE" id="PS50885">
    <property type="entry name" value="HAMP"/>
    <property type="match status" value="1"/>
</dbReference>
<dbReference type="AlphaFoldDB" id="A5G9X1"/>
<evidence type="ECO:0000256" key="11">
    <source>
        <dbReference type="SAM" id="Phobius"/>
    </source>
</evidence>
<sequence length="655" mass="74729">MHRYLFNFMLNLKLRWKLLVVVLPLVIIPIFLVGGVIGYISTQQAYLGITQTSKADLEHMSSFTIDLINSHRQQFQVYKKDKERSFNLELATLTNLSYNLVEAEQRQFRSGRIDLLTARQEARKALKKVNVGETGYIYAMSSRGDLKVHIAREDENVYNEKDENGRYFIREMCEKALKSKPGEVLYIVYPWRNAVLGDKYPRKKVVAYRYFKDWDWIIATGGYLEETYEDVAFEKRSFAELKEKIKGKQVGKTGYIFCMDSKGNFTVHPDGEGKNFYGAKDSDGNHFIREMCLNKSGWIRYPWKNAGEKAPRMKIVKYAYFQPWDWIVAVGSYEDEFYQEAKDIKRRILESMVVLTFFVCMIAVALVFLASKVLTDPINHMIAVIRKVKQGRLSERMEVDTNDELGELALAFNRMTQIIKNNKEMEANLAQQGKMASLGVLSSGVAHEINNPLGVILGYAGYLEGKMSADDPNFRFIHEIKRESKRCKKIVQDLLSYARTPKPTLEETDINELLEQIVDFAANHTDMHHVSVVKEFAKDLPRIMADGDQLRQVAINLILNAGAAMQSGGTLVVRTMLDDEGYIHLIFSDNGAGISAENLEKIFEPFFTTKTKGTGLGLAITRQIIDQHQGKIAIESEPGKGTTVTVKLPVEREEF</sequence>
<dbReference type="SUPFAM" id="SSF158472">
    <property type="entry name" value="HAMP domain-like"/>
    <property type="match status" value="1"/>
</dbReference>
<evidence type="ECO:0000256" key="1">
    <source>
        <dbReference type="ARBA" id="ARBA00000085"/>
    </source>
</evidence>